<reference evidence="1" key="1">
    <citation type="submission" date="2021-02" db="EMBL/GenBank/DDBJ databases">
        <authorList>
            <consortium name="DOE Joint Genome Institute"/>
            <person name="Ahrendt S."/>
            <person name="Looney B.P."/>
            <person name="Miyauchi S."/>
            <person name="Morin E."/>
            <person name="Drula E."/>
            <person name="Courty P.E."/>
            <person name="Chicoki N."/>
            <person name="Fauchery L."/>
            <person name="Kohler A."/>
            <person name="Kuo A."/>
            <person name="Labutti K."/>
            <person name="Pangilinan J."/>
            <person name="Lipzen A."/>
            <person name="Riley R."/>
            <person name="Andreopoulos W."/>
            <person name="He G."/>
            <person name="Johnson J."/>
            <person name="Barry K.W."/>
            <person name="Grigoriev I.V."/>
            <person name="Nagy L."/>
            <person name="Hibbett D."/>
            <person name="Henrissat B."/>
            <person name="Matheny P.B."/>
            <person name="Labbe J."/>
            <person name="Martin F."/>
        </authorList>
    </citation>
    <scope>NUCLEOTIDE SEQUENCE</scope>
    <source>
        <strain evidence="1">EC-137</strain>
    </source>
</reference>
<dbReference type="Proteomes" id="UP000814128">
    <property type="component" value="Unassembled WGS sequence"/>
</dbReference>
<evidence type="ECO:0000313" key="2">
    <source>
        <dbReference type="Proteomes" id="UP000814128"/>
    </source>
</evidence>
<proteinExistence type="predicted"/>
<name>A0ACB8QZ31_9AGAM</name>
<gene>
    <name evidence="1" type="ORF">K488DRAFT_81805</name>
</gene>
<keyword evidence="2" id="KW-1185">Reference proteome</keyword>
<dbReference type="EMBL" id="MU273468">
    <property type="protein sequence ID" value="KAI0036818.1"/>
    <property type="molecule type" value="Genomic_DNA"/>
</dbReference>
<evidence type="ECO:0000313" key="1">
    <source>
        <dbReference type="EMBL" id="KAI0036818.1"/>
    </source>
</evidence>
<accession>A0ACB8QZ31</accession>
<comment type="caution">
    <text evidence="1">The sequence shown here is derived from an EMBL/GenBank/DDBJ whole genome shotgun (WGS) entry which is preliminary data.</text>
</comment>
<sequence length="395" mass="43500">MPVAPSPASSLPGPRPSRSMTWRKPVPTYHPPQPILPPMTLSDHRSYPDDVPRSPTGSVDVTLQPEPEEGGEDDESKGQAVSTRDGVRRNPSPQQPTADEHWEEVMQKIREYSIQVENALPRRPSSPSSLPVYATRDSSVTRRPSEPSALLRRPSASTHPPQPILVAVEASPTIVVTHGPRSVSPGRSSSRSVRKASSAKAYRPPTPPRQFARPPVLECPVSPCTQVPVPQSPYLDESSDIMMHEVSRKPSVLAATSAASMTVTARPSCNSLNSANTTAASQNTDSWYLPAHLQKHWPHLRDENEARRIFEERMRALPHQTGLPPKWIDVPKPAFRNAPSGAFNPMHVVAVDRLRRPKRRGCCQASWDALTGTARFVASCFRWKATTPLDESNNV</sequence>
<reference evidence="1" key="2">
    <citation type="journal article" date="2022" name="New Phytol.">
        <title>Evolutionary transition to the ectomycorrhizal habit in the genomes of a hyperdiverse lineage of mushroom-forming fungi.</title>
        <authorList>
            <person name="Looney B."/>
            <person name="Miyauchi S."/>
            <person name="Morin E."/>
            <person name="Drula E."/>
            <person name="Courty P.E."/>
            <person name="Kohler A."/>
            <person name="Kuo A."/>
            <person name="LaButti K."/>
            <person name="Pangilinan J."/>
            <person name="Lipzen A."/>
            <person name="Riley R."/>
            <person name="Andreopoulos W."/>
            <person name="He G."/>
            <person name="Johnson J."/>
            <person name="Nolan M."/>
            <person name="Tritt A."/>
            <person name="Barry K.W."/>
            <person name="Grigoriev I.V."/>
            <person name="Nagy L.G."/>
            <person name="Hibbett D."/>
            <person name="Henrissat B."/>
            <person name="Matheny P.B."/>
            <person name="Labbe J."/>
            <person name="Martin F.M."/>
        </authorList>
    </citation>
    <scope>NUCLEOTIDE SEQUENCE</scope>
    <source>
        <strain evidence="1">EC-137</strain>
    </source>
</reference>
<protein>
    <submittedName>
        <fullName evidence="1">Uncharacterized protein</fullName>
    </submittedName>
</protein>
<organism evidence="1 2">
    <name type="scientific">Vararia minispora EC-137</name>
    <dbReference type="NCBI Taxonomy" id="1314806"/>
    <lineage>
        <taxon>Eukaryota</taxon>
        <taxon>Fungi</taxon>
        <taxon>Dikarya</taxon>
        <taxon>Basidiomycota</taxon>
        <taxon>Agaricomycotina</taxon>
        <taxon>Agaricomycetes</taxon>
        <taxon>Russulales</taxon>
        <taxon>Lachnocladiaceae</taxon>
        <taxon>Vararia</taxon>
    </lineage>
</organism>